<dbReference type="InterPro" id="IPR045062">
    <property type="entry name" value="Cyt_c_biogenesis_CcsA/CcmC"/>
</dbReference>
<proteinExistence type="predicted"/>
<feature type="transmembrane region" description="Helical" evidence="6">
    <location>
        <begin position="738"/>
        <end position="757"/>
    </location>
</feature>
<accession>A0A1H3B8V0</accession>
<feature type="domain" description="Cytochrome c assembly protein" evidence="7">
    <location>
        <begin position="797"/>
        <end position="1001"/>
    </location>
</feature>
<organism evidence="9 10">
    <name type="scientific">Lutibacter oricola</name>
    <dbReference type="NCBI Taxonomy" id="762486"/>
    <lineage>
        <taxon>Bacteria</taxon>
        <taxon>Pseudomonadati</taxon>
        <taxon>Bacteroidota</taxon>
        <taxon>Flavobacteriia</taxon>
        <taxon>Flavobacteriales</taxon>
        <taxon>Flavobacteriaceae</taxon>
        <taxon>Lutibacter</taxon>
    </lineage>
</organism>
<feature type="domain" description="ResB-like" evidence="8">
    <location>
        <begin position="332"/>
        <end position="414"/>
    </location>
</feature>
<feature type="transmembrane region" description="Helical" evidence="6">
    <location>
        <begin position="826"/>
        <end position="844"/>
    </location>
</feature>
<dbReference type="STRING" id="762486.SAMN05444411_10546"/>
<evidence type="ECO:0000313" key="10">
    <source>
        <dbReference type="Proteomes" id="UP000199595"/>
    </source>
</evidence>
<feature type="transmembrane region" description="Helical" evidence="6">
    <location>
        <begin position="465"/>
        <end position="482"/>
    </location>
</feature>
<dbReference type="InterPro" id="IPR007816">
    <property type="entry name" value="ResB-like_domain"/>
</dbReference>
<dbReference type="GO" id="GO:0017004">
    <property type="term" value="P:cytochrome complex assembly"/>
    <property type="evidence" value="ECO:0007669"/>
    <property type="project" value="UniProtKB-KW"/>
</dbReference>
<keyword evidence="3" id="KW-0201">Cytochrome c-type biogenesis</keyword>
<sequence>MNKILAQLYSTRLMAVLFIVFAAAMGVATFIENDHGTETAKALVYNAWWFELIMVMFAINFFGNIFKYKLLRKEKLVVLAFHLAFLLIIIGAGITRYVSFEGTMPIKEGQVTNKFLSHENYISIVVNDGNEQKTPFHKPILLSAISDNNFKYSSKFRETPISVELTNYIPNAVESFEESETGKEYLLFVESGGGGRHNHYLERGTSQLVHGVLVGFDSKNKNTIDLRTSGDKITIESTVPGNFFRMKDSFEGTIAKDSVQEFSLLAVHNIAGLQFVIPKKAIKGSYKTTSGDKEQASLAQLEFDVTVGEETKQIKLKGANLAIQPPTQFTVGNLNFRMNYGSLQKELPFSIKLNDFQLDKYPGSNSPMSFASEVTVIDPSETFDFRIFMNNILNYRGYKFFQSSYSITEQYEETHLSVNHDFWGTLITYIGYFLLYAGLVLILFMKGTRFSFLRKSLKKIRDKKVTTILVLAILMSGVSFAQKHNHSLNETQIDSALVSNEISKEHSEKFSRLIIQDAGGRMKPVHTYASELLRKVSKSDTFNEMNATQVLLSIQQNPRLWFQIPVIYIEKGNSKLRDIIGIKHDDKYATLANFFDAQGMYKISELQQKAHKSNIKSKFEKDVINVDRRVNLLYSAIMGEVLRIFPVLDDPNNTWVANQDLSKANYKGRDSIFVKQILPIYIQTLAKSKSTNNYKQSDELLDGIIKFQQKFGSAVYPDENKIDLEIAYNKYDIFKKLYSYYMYIGTLMFLIVIFQIFNNSKLVNTLIKICATIIIGLFLMHTGGLIARWIVSGHAPWSNAYESMIYVGWATMLFGLIFGRKSSMTIAATAFLTAFILMVAHWNWMDPEIANLQPVLNSYWLMIHVAVIVASYGPFALGMILGLISLILMILTTSKNKAKISPMIKELTIINEMSLTVGLTLLTIGNFLGGQWANESWGRYWGWDPKETWALISIMIYAFVLHLRLVPGLRSKFTFNLASIAAFASILMTYFGVNFYLSGLHSYASGDKVITPTFVYYSIAIVGVIAVFALFKFKKHYKK</sequence>
<feature type="transmembrane region" description="Helical" evidence="6">
    <location>
        <begin position="76"/>
        <end position="98"/>
    </location>
</feature>
<dbReference type="GO" id="GO:0005886">
    <property type="term" value="C:plasma membrane"/>
    <property type="evidence" value="ECO:0007669"/>
    <property type="project" value="TreeGrafter"/>
</dbReference>
<dbReference type="GO" id="GO:0020037">
    <property type="term" value="F:heme binding"/>
    <property type="evidence" value="ECO:0007669"/>
    <property type="project" value="InterPro"/>
</dbReference>
<feature type="transmembrane region" description="Helical" evidence="6">
    <location>
        <begin position="769"/>
        <end position="791"/>
    </location>
</feature>
<dbReference type="AlphaFoldDB" id="A0A1H3B8V0"/>
<feature type="transmembrane region" description="Helical" evidence="6">
    <location>
        <begin position="1013"/>
        <end position="1031"/>
    </location>
</feature>
<evidence type="ECO:0000256" key="4">
    <source>
        <dbReference type="ARBA" id="ARBA00022989"/>
    </source>
</evidence>
<feature type="transmembrane region" description="Helical" evidence="6">
    <location>
        <begin position="859"/>
        <end position="888"/>
    </location>
</feature>
<feature type="transmembrane region" description="Helical" evidence="6">
    <location>
        <begin position="422"/>
        <end position="444"/>
    </location>
</feature>
<reference evidence="9 10" key="1">
    <citation type="submission" date="2016-10" db="EMBL/GenBank/DDBJ databases">
        <authorList>
            <person name="de Groot N.N."/>
        </authorList>
    </citation>
    <scope>NUCLEOTIDE SEQUENCE [LARGE SCALE GENOMIC DNA]</scope>
    <source>
        <strain evidence="9 10">DSM 24956</strain>
    </source>
</reference>
<keyword evidence="5 6" id="KW-0472">Membrane</keyword>
<evidence type="ECO:0000256" key="5">
    <source>
        <dbReference type="ARBA" id="ARBA00023136"/>
    </source>
</evidence>
<dbReference type="Pfam" id="PF01578">
    <property type="entry name" value="Cytochrom_C_asm"/>
    <property type="match status" value="1"/>
</dbReference>
<feature type="transmembrane region" description="Helical" evidence="6">
    <location>
        <begin position="973"/>
        <end position="993"/>
    </location>
</feature>
<evidence type="ECO:0000256" key="1">
    <source>
        <dbReference type="ARBA" id="ARBA00004141"/>
    </source>
</evidence>
<dbReference type="Pfam" id="PF05140">
    <property type="entry name" value="ResB"/>
    <property type="match status" value="1"/>
</dbReference>
<evidence type="ECO:0000259" key="8">
    <source>
        <dbReference type="Pfam" id="PF05140"/>
    </source>
</evidence>
<feature type="transmembrane region" description="Helical" evidence="6">
    <location>
        <begin position="12"/>
        <end position="31"/>
    </location>
</feature>
<evidence type="ECO:0000256" key="6">
    <source>
        <dbReference type="SAM" id="Phobius"/>
    </source>
</evidence>
<dbReference type="EMBL" id="FNNJ01000005">
    <property type="protein sequence ID" value="SDX38108.1"/>
    <property type="molecule type" value="Genomic_DNA"/>
</dbReference>
<evidence type="ECO:0000313" key="9">
    <source>
        <dbReference type="EMBL" id="SDX38108.1"/>
    </source>
</evidence>
<keyword evidence="2 6" id="KW-0812">Transmembrane</keyword>
<keyword evidence="4 6" id="KW-1133">Transmembrane helix</keyword>
<dbReference type="RefSeq" id="WP_090123215.1">
    <property type="nucleotide sequence ID" value="NZ_FNNJ01000005.1"/>
</dbReference>
<feature type="transmembrane region" description="Helical" evidence="6">
    <location>
        <begin position="43"/>
        <end position="64"/>
    </location>
</feature>
<feature type="transmembrane region" description="Helical" evidence="6">
    <location>
        <begin position="803"/>
        <end position="819"/>
    </location>
</feature>
<dbReference type="OrthoDB" id="9814290at2"/>
<dbReference type="InterPro" id="IPR002541">
    <property type="entry name" value="Cyt_c_assembly"/>
</dbReference>
<protein>
    <submittedName>
        <fullName evidence="9">Cytochrome c-type biogenesis protein CcsB</fullName>
    </submittedName>
</protein>
<name>A0A1H3B8V0_9FLAO</name>
<dbReference type="PANTHER" id="PTHR30071:SF1">
    <property type="entry name" value="CYTOCHROME B_B6 PROTEIN-RELATED"/>
    <property type="match status" value="1"/>
</dbReference>
<keyword evidence="10" id="KW-1185">Reference proteome</keyword>
<comment type="subcellular location">
    <subcellularLocation>
        <location evidence="1">Membrane</location>
        <topology evidence="1">Multi-pass membrane protein</topology>
    </subcellularLocation>
</comment>
<gene>
    <name evidence="9" type="ORF">SAMN05444411_10546</name>
</gene>
<evidence type="ECO:0000256" key="2">
    <source>
        <dbReference type="ARBA" id="ARBA00022692"/>
    </source>
</evidence>
<dbReference type="Proteomes" id="UP000199595">
    <property type="component" value="Unassembled WGS sequence"/>
</dbReference>
<evidence type="ECO:0000259" key="7">
    <source>
        <dbReference type="Pfam" id="PF01578"/>
    </source>
</evidence>
<feature type="transmembrane region" description="Helical" evidence="6">
    <location>
        <begin position="909"/>
        <end position="928"/>
    </location>
</feature>
<evidence type="ECO:0000256" key="3">
    <source>
        <dbReference type="ARBA" id="ARBA00022748"/>
    </source>
</evidence>
<dbReference type="PANTHER" id="PTHR30071">
    <property type="entry name" value="HEME EXPORTER PROTEIN C"/>
    <property type="match status" value="1"/>
</dbReference>
<feature type="transmembrane region" description="Helical" evidence="6">
    <location>
        <begin position="948"/>
        <end position="966"/>
    </location>
</feature>